<evidence type="ECO:0000256" key="8">
    <source>
        <dbReference type="ARBA" id="ARBA00022842"/>
    </source>
</evidence>
<dbReference type="InterPro" id="IPR009185">
    <property type="entry name" value="Nucleotidl_trans"/>
</dbReference>
<dbReference type="InterPro" id="IPR002934">
    <property type="entry name" value="Polymerase_NTP_transf_dom"/>
</dbReference>
<evidence type="ECO:0000256" key="3">
    <source>
        <dbReference type="ARBA" id="ARBA00022679"/>
    </source>
</evidence>
<organism evidence="14 15">
    <name type="scientific">Hyperthermus butylicus (strain DSM 5456 / JCM 9403 / PLM1-5)</name>
    <dbReference type="NCBI Taxonomy" id="415426"/>
    <lineage>
        <taxon>Archaea</taxon>
        <taxon>Thermoproteota</taxon>
        <taxon>Thermoprotei</taxon>
        <taxon>Desulfurococcales</taxon>
        <taxon>Pyrodictiaceae</taxon>
        <taxon>Hyperthermus</taxon>
    </lineage>
</organism>
<sequence>MVREKVERRGEYRYVVYDDEHWRLLGQLREEAARIMKPLREAGLAPIIHGSIARGDVHPGSDIDVLIPSIVPSYLVELALERAGLRPAYKLVVQATPQSTPKAYIVLDVEEKRVVSFPLAKLSKTEYEFYYFGGALSYEELVDGKRVPGVDKRLVLIEPTSEGHRESPVMGREAEVARIVGVSVETVLERVRVLTRRDELGRTGVFVKVELEPWESVEEAVLRIARENPLFRRALRVKGSPLI</sequence>
<evidence type="ECO:0000256" key="10">
    <source>
        <dbReference type="ARBA" id="ARBA00038276"/>
    </source>
</evidence>
<reference evidence="14 15" key="1">
    <citation type="journal article" date="2007" name="Archaea">
        <title>The genome of Hyperthermus butylicus: a sulfur-reducing, peptide fermenting, neutrophilic Crenarchaeote growing up to 108 degrees C.</title>
        <authorList>
            <person name="Brugger K."/>
            <person name="Chen L."/>
            <person name="Stark M."/>
            <person name="Zibat A."/>
            <person name="Redder P."/>
            <person name="Ruepp A."/>
            <person name="Awayez M."/>
            <person name="She Q."/>
            <person name="Garrett R.A."/>
            <person name="Klenk H.P."/>
        </authorList>
    </citation>
    <scope>NUCLEOTIDE SEQUENCE [LARGE SCALE GENOMIC DNA]</scope>
    <source>
        <strain evidence="15">DSM 5456 / JCM 9403 / PLM1-5</strain>
    </source>
</reference>
<comment type="cofactor">
    <cofactor evidence="1">
        <name>Mg(2+)</name>
        <dbReference type="ChEBI" id="CHEBI:18420"/>
    </cofactor>
</comment>
<dbReference type="STRING" id="415426.Hbut_0892"/>
<comment type="catalytic activity">
    <reaction evidence="11">
        <text>O-(5'-adenylyl)-L-tyrosyl-[protein] + ATP = O-[5'-(adenylyl-(5'-&gt;3')-adenylyl)]-L-tyrosyl-[protein] + diphosphate</text>
        <dbReference type="Rhea" id="RHEA:66528"/>
        <dbReference type="Rhea" id="RHEA-COMP:13846"/>
        <dbReference type="Rhea" id="RHEA-COMP:17046"/>
        <dbReference type="ChEBI" id="CHEBI:30616"/>
        <dbReference type="ChEBI" id="CHEBI:33019"/>
        <dbReference type="ChEBI" id="CHEBI:83624"/>
        <dbReference type="ChEBI" id="CHEBI:167160"/>
    </reaction>
</comment>
<evidence type="ECO:0000313" key="15">
    <source>
        <dbReference type="Proteomes" id="UP000002593"/>
    </source>
</evidence>
<accession>A2BL80</accession>
<dbReference type="GO" id="GO:0046872">
    <property type="term" value="F:metal ion binding"/>
    <property type="evidence" value="ECO:0007669"/>
    <property type="project" value="UniProtKB-KW"/>
</dbReference>
<dbReference type="Gene3D" id="3.30.460.10">
    <property type="entry name" value="Beta Polymerase, domain 2"/>
    <property type="match status" value="1"/>
</dbReference>
<dbReference type="InterPro" id="IPR052038">
    <property type="entry name" value="Type-VII_TA_antitoxin"/>
</dbReference>
<dbReference type="Pfam" id="PF01909">
    <property type="entry name" value="NTP_transf_2"/>
    <property type="match status" value="1"/>
</dbReference>
<name>A2BL80_HYPBU</name>
<dbReference type="EC" id="2.7.7.108" evidence="9"/>
<dbReference type="AlphaFoldDB" id="A2BL80"/>
<evidence type="ECO:0000256" key="9">
    <source>
        <dbReference type="ARBA" id="ARBA00034531"/>
    </source>
</evidence>
<evidence type="ECO:0000256" key="7">
    <source>
        <dbReference type="ARBA" id="ARBA00022840"/>
    </source>
</evidence>
<keyword evidence="2" id="KW-1277">Toxin-antitoxin system</keyword>
<keyword evidence="15" id="KW-1185">Reference proteome</keyword>
<evidence type="ECO:0000256" key="5">
    <source>
        <dbReference type="ARBA" id="ARBA00022723"/>
    </source>
</evidence>
<comment type="catalytic activity">
    <reaction evidence="12">
        <text>L-tyrosyl-[protein] + ATP = O-(5'-adenylyl)-L-tyrosyl-[protein] + diphosphate</text>
        <dbReference type="Rhea" id="RHEA:54288"/>
        <dbReference type="Rhea" id="RHEA-COMP:10136"/>
        <dbReference type="Rhea" id="RHEA-COMP:13846"/>
        <dbReference type="ChEBI" id="CHEBI:30616"/>
        <dbReference type="ChEBI" id="CHEBI:33019"/>
        <dbReference type="ChEBI" id="CHEBI:46858"/>
        <dbReference type="ChEBI" id="CHEBI:83624"/>
        <dbReference type="EC" id="2.7.7.108"/>
    </reaction>
</comment>
<dbReference type="PIRSF" id="PIRSF005928">
    <property type="entry name" value="Nucleotidltrnsf"/>
    <property type="match status" value="1"/>
</dbReference>
<dbReference type="GeneID" id="4781590"/>
<dbReference type="PANTHER" id="PTHR33571:SF14">
    <property type="entry name" value="PROTEIN ADENYLYLTRANSFERASE MJ0435-RELATED"/>
    <property type="match status" value="1"/>
</dbReference>
<keyword evidence="4" id="KW-0548">Nucleotidyltransferase</keyword>
<evidence type="ECO:0000256" key="12">
    <source>
        <dbReference type="ARBA" id="ARBA00048696"/>
    </source>
</evidence>
<keyword evidence="7" id="KW-0067">ATP-binding</keyword>
<dbReference type="eggNOG" id="arCOG04066">
    <property type="taxonomic scope" value="Archaea"/>
</dbReference>
<dbReference type="OrthoDB" id="9287at2157"/>
<dbReference type="KEGG" id="hbu:Hbut_0892"/>
<keyword evidence="8" id="KW-0460">Magnesium</keyword>
<evidence type="ECO:0000313" key="14">
    <source>
        <dbReference type="EMBL" id="ABM80741.1"/>
    </source>
</evidence>
<comment type="similarity">
    <text evidence="10">Belongs to the MntA antitoxin family.</text>
</comment>
<dbReference type="InterPro" id="IPR043519">
    <property type="entry name" value="NT_sf"/>
</dbReference>
<evidence type="ECO:0000259" key="13">
    <source>
        <dbReference type="Pfam" id="PF01909"/>
    </source>
</evidence>
<keyword evidence="6" id="KW-0547">Nucleotide-binding</keyword>
<dbReference type="PANTHER" id="PTHR33571">
    <property type="entry name" value="SSL8005 PROTEIN"/>
    <property type="match status" value="1"/>
</dbReference>
<gene>
    <name evidence="14" type="ordered locus">Hbut_0892</name>
</gene>
<dbReference type="HOGENOM" id="CLU_1217517_0_0_2"/>
<evidence type="ECO:0000256" key="1">
    <source>
        <dbReference type="ARBA" id="ARBA00001946"/>
    </source>
</evidence>
<keyword evidence="5" id="KW-0479">Metal-binding</keyword>
<dbReference type="SUPFAM" id="SSF81301">
    <property type="entry name" value="Nucleotidyltransferase"/>
    <property type="match status" value="1"/>
</dbReference>
<dbReference type="EMBL" id="CP000493">
    <property type="protein sequence ID" value="ABM80741.1"/>
    <property type="molecule type" value="Genomic_DNA"/>
</dbReference>
<evidence type="ECO:0000256" key="2">
    <source>
        <dbReference type="ARBA" id="ARBA00022649"/>
    </source>
</evidence>
<dbReference type="CDD" id="cd05403">
    <property type="entry name" value="NT_KNTase_like"/>
    <property type="match status" value="1"/>
</dbReference>
<proteinExistence type="inferred from homology"/>
<keyword evidence="3" id="KW-0808">Transferase</keyword>
<dbReference type="EnsemblBacteria" id="ABM80741">
    <property type="protein sequence ID" value="ABM80741"/>
    <property type="gene ID" value="Hbut_0892"/>
</dbReference>
<dbReference type="Proteomes" id="UP000002593">
    <property type="component" value="Chromosome"/>
</dbReference>
<dbReference type="RefSeq" id="WP_011822059.1">
    <property type="nucleotide sequence ID" value="NC_008818.1"/>
</dbReference>
<protein>
    <recommendedName>
        <fullName evidence="9">protein adenylyltransferase</fullName>
        <ecNumber evidence="9">2.7.7.108</ecNumber>
    </recommendedName>
</protein>
<evidence type="ECO:0000256" key="11">
    <source>
        <dbReference type="ARBA" id="ARBA00047518"/>
    </source>
</evidence>
<dbReference type="GO" id="GO:0070733">
    <property type="term" value="F:AMPylase activity"/>
    <property type="evidence" value="ECO:0007669"/>
    <property type="project" value="UniProtKB-EC"/>
</dbReference>
<evidence type="ECO:0000256" key="6">
    <source>
        <dbReference type="ARBA" id="ARBA00022741"/>
    </source>
</evidence>
<evidence type="ECO:0000256" key="4">
    <source>
        <dbReference type="ARBA" id="ARBA00022695"/>
    </source>
</evidence>
<feature type="domain" description="Polymerase nucleotidyl transferase" evidence="13">
    <location>
        <begin position="46"/>
        <end position="78"/>
    </location>
</feature>
<dbReference type="GO" id="GO:0005524">
    <property type="term" value="F:ATP binding"/>
    <property type="evidence" value="ECO:0007669"/>
    <property type="project" value="UniProtKB-KW"/>
</dbReference>